<dbReference type="OrthoDB" id="9799383at2"/>
<dbReference type="Pfam" id="PF11127">
    <property type="entry name" value="YgaP-like_TM"/>
    <property type="match status" value="1"/>
</dbReference>
<keyword evidence="1" id="KW-1133">Transmembrane helix</keyword>
<dbReference type="AlphaFoldDB" id="A0A4R1KCD5"/>
<accession>A0A4R1KCD5</accession>
<evidence type="ECO:0000313" key="3">
    <source>
        <dbReference type="EMBL" id="TCK62182.1"/>
    </source>
</evidence>
<feature type="transmembrane region" description="Helical" evidence="1">
    <location>
        <begin position="30"/>
        <end position="52"/>
    </location>
</feature>
<name>A0A4R1KCD5_9BACT</name>
<keyword evidence="4" id="KW-1185">Reference proteome</keyword>
<feature type="domain" description="Inner membrane protein YgaP-like transmembrane" evidence="2">
    <location>
        <begin position="6"/>
        <end position="57"/>
    </location>
</feature>
<evidence type="ECO:0000313" key="4">
    <source>
        <dbReference type="Proteomes" id="UP000294614"/>
    </source>
</evidence>
<organism evidence="3 4">
    <name type="scientific">Seleniivibrio woodruffii</name>
    <dbReference type="NCBI Taxonomy" id="1078050"/>
    <lineage>
        <taxon>Bacteria</taxon>
        <taxon>Pseudomonadati</taxon>
        <taxon>Deferribacterota</taxon>
        <taxon>Deferribacteres</taxon>
        <taxon>Deferribacterales</taxon>
        <taxon>Geovibrionaceae</taxon>
        <taxon>Seleniivibrio</taxon>
    </lineage>
</organism>
<proteinExistence type="predicted"/>
<dbReference type="EMBL" id="SMGG01000003">
    <property type="protein sequence ID" value="TCK62182.1"/>
    <property type="molecule type" value="Genomic_DNA"/>
</dbReference>
<protein>
    <recommendedName>
        <fullName evidence="2">Inner membrane protein YgaP-like transmembrane domain-containing protein</fullName>
    </recommendedName>
</protein>
<dbReference type="Proteomes" id="UP000294614">
    <property type="component" value="Unassembled WGS sequence"/>
</dbReference>
<keyword evidence="1" id="KW-0472">Membrane</keyword>
<evidence type="ECO:0000256" key="1">
    <source>
        <dbReference type="SAM" id="Phobius"/>
    </source>
</evidence>
<dbReference type="InterPro" id="IPR021309">
    <property type="entry name" value="YgaP-like_TM"/>
</dbReference>
<evidence type="ECO:0000259" key="2">
    <source>
        <dbReference type="Pfam" id="PF11127"/>
    </source>
</evidence>
<sequence length="64" mass="7242">MSIKDILRLVPGIMILLSIGLFLATDQKWWLALAAFVGLNLLQSAFTKWCLLEDILRKAGIREI</sequence>
<comment type="caution">
    <text evidence="3">The sequence shown here is derived from an EMBL/GenBank/DDBJ whole genome shotgun (WGS) entry which is preliminary data.</text>
</comment>
<reference evidence="3 4" key="1">
    <citation type="submission" date="2019-03" db="EMBL/GenBank/DDBJ databases">
        <title>Genomic Encyclopedia of Type Strains, Phase IV (KMG-IV): sequencing the most valuable type-strain genomes for metagenomic binning, comparative biology and taxonomic classification.</title>
        <authorList>
            <person name="Goeker M."/>
        </authorList>
    </citation>
    <scope>NUCLEOTIDE SEQUENCE [LARGE SCALE GENOMIC DNA]</scope>
    <source>
        <strain evidence="3 4">DSM 24984</strain>
    </source>
</reference>
<dbReference type="RefSeq" id="WP_132872044.1">
    <property type="nucleotide sequence ID" value="NZ_JAJUHT010000018.1"/>
</dbReference>
<dbReference type="Gene3D" id="6.10.140.1340">
    <property type="match status" value="1"/>
</dbReference>
<keyword evidence="1" id="KW-0812">Transmembrane</keyword>
<gene>
    <name evidence="3" type="ORF">C8D98_0696</name>
</gene>
<feature type="transmembrane region" description="Helical" evidence="1">
    <location>
        <begin position="7"/>
        <end position="24"/>
    </location>
</feature>